<protein>
    <submittedName>
        <fullName evidence="7">YidH family protein</fullName>
    </submittedName>
</protein>
<proteinExistence type="predicted"/>
<sequence>MTDKTDMAESRTDWAEDRTLLANERTYAGWLRTGMAAVALALGTRALFRSFDPTWLPKAVASIFVLTAIGIFISAWRRACATRARLTDHQADPQSDRHMGLTAAVLSIGAGATGLILLWL</sequence>
<name>A0ABV7TEF3_9RHOB</name>
<comment type="caution">
    <text evidence="7">The sequence shown here is derived from an EMBL/GenBank/DDBJ whole genome shotgun (WGS) entry which is preliminary data.</text>
</comment>
<keyword evidence="4 5" id="KW-0472">Membrane</keyword>
<feature type="transmembrane region" description="Helical" evidence="5">
    <location>
        <begin position="27"/>
        <end position="48"/>
    </location>
</feature>
<evidence type="ECO:0000313" key="8">
    <source>
        <dbReference type="Proteomes" id="UP001595629"/>
    </source>
</evidence>
<reference evidence="8" key="1">
    <citation type="journal article" date="2019" name="Int. J. Syst. Evol. Microbiol.">
        <title>The Global Catalogue of Microorganisms (GCM) 10K type strain sequencing project: providing services to taxonomists for standard genome sequencing and annotation.</title>
        <authorList>
            <consortium name="The Broad Institute Genomics Platform"/>
            <consortium name="The Broad Institute Genome Sequencing Center for Infectious Disease"/>
            <person name="Wu L."/>
            <person name="Ma J."/>
        </authorList>
    </citation>
    <scope>NUCLEOTIDE SEQUENCE [LARGE SCALE GENOMIC DNA]</scope>
    <source>
        <strain evidence="8">KCTC 42911</strain>
    </source>
</reference>
<evidence type="ECO:0000313" key="7">
    <source>
        <dbReference type="EMBL" id="MFC3613104.1"/>
    </source>
</evidence>
<comment type="subcellular location">
    <subcellularLocation>
        <location evidence="1">Endomembrane system</location>
        <topology evidence="1">Multi-pass membrane protein</topology>
    </subcellularLocation>
</comment>
<accession>A0ABV7TEF3</accession>
<organism evidence="7 8">
    <name type="scientific">Lutimaribacter marinistellae</name>
    <dbReference type="NCBI Taxonomy" id="1820329"/>
    <lineage>
        <taxon>Bacteria</taxon>
        <taxon>Pseudomonadati</taxon>
        <taxon>Pseudomonadota</taxon>
        <taxon>Alphaproteobacteria</taxon>
        <taxon>Rhodobacterales</taxon>
        <taxon>Roseobacteraceae</taxon>
        <taxon>Lutimaribacter</taxon>
    </lineage>
</organism>
<feature type="transmembrane region" description="Helical" evidence="5">
    <location>
        <begin position="60"/>
        <end position="79"/>
    </location>
</feature>
<dbReference type="Proteomes" id="UP001595629">
    <property type="component" value="Unassembled WGS sequence"/>
</dbReference>
<dbReference type="InterPro" id="IPR003807">
    <property type="entry name" value="DUF202"/>
</dbReference>
<evidence type="ECO:0000256" key="4">
    <source>
        <dbReference type="ARBA" id="ARBA00023136"/>
    </source>
</evidence>
<evidence type="ECO:0000259" key="6">
    <source>
        <dbReference type="Pfam" id="PF02656"/>
    </source>
</evidence>
<feature type="transmembrane region" description="Helical" evidence="5">
    <location>
        <begin position="99"/>
        <end position="119"/>
    </location>
</feature>
<feature type="domain" description="DUF202" evidence="6">
    <location>
        <begin position="18"/>
        <end position="83"/>
    </location>
</feature>
<dbReference type="RefSeq" id="WP_386734281.1">
    <property type="nucleotide sequence ID" value="NZ_JBHRXI010000004.1"/>
</dbReference>
<keyword evidence="3 5" id="KW-1133">Transmembrane helix</keyword>
<keyword evidence="8" id="KW-1185">Reference proteome</keyword>
<dbReference type="EMBL" id="JBHRXI010000004">
    <property type="protein sequence ID" value="MFC3613104.1"/>
    <property type="molecule type" value="Genomic_DNA"/>
</dbReference>
<keyword evidence="2 5" id="KW-0812">Transmembrane</keyword>
<dbReference type="Pfam" id="PF02656">
    <property type="entry name" value="DUF202"/>
    <property type="match status" value="1"/>
</dbReference>
<evidence type="ECO:0000256" key="5">
    <source>
        <dbReference type="SAM" id="Phobius"/>
    </source>
</evidence>
<gene>
    <name evidence="7" type="ORF">ACFORG_04965</name>
</gene>
<evidence type="ECO:0000256" key="2">
    <source>
        <dbReference type="ARBA" id="ARBA00022692"/>
    </source>
</evidence>
<evidence type="ECO:0000256" key="3">
    <source>
        <dbReference type="ARBA" id="ARBA00022989"/>
    </source>
</evidence>
<evidence type="ECO:0000256" key="1">
    <source>
        <dbReference type="ARBA" id="ARBA00004127"/>
    </source>
</evidence>